<evidence type="ECO:0000313" key="3">
    <source>
        <dbReference type="EMBL" id="XBV84470.1"/>
    </source>
</evidence>
<reference evidence="3" key="1">
    <citation type="submission" date="2024-06" db="EMBL/GenBank/DDBJ databases">
        <title>Draft Genome Sequence of Deinococcus sonorensis Type Strain KR-87, a Biofilm Producing Representative of the Genus Deinococcus.</title>
        <authorList>
            <person name="Boren L.S."/>
            <person name="Grosso R.A."/>
            <person name="Hugenberg-Cox A.N."/>
            <person name="Hill J.T.E."/>
            <person name="Albert C.M."/>
            <person name="Tuohy J.M."/>
        </authorList>
    </citation>
    <scope>NUCLEOTIDE SEQUENCE</scope>
    <source>
        <strain evidence="3">KR-87</strain>
    </source>
</reference>
<keyword evidence="2" id="KW-0413">Isomerase</keyword>
<dbReference type="InterPro" id="IPR015942">
    <property type="entry name" value="Asp/Glu/hydantoin_racemase"/>
</dbReference>
<dbReference type="EMBL" id="CP158299">
    <property type="protein sequence ID" value="XBV84470.1"/>
    <property type="molecule type" value="Genomic_DNA"/>
</dbReference>
<protein>
    <submittedName>
        <fullName evidence="3">Aspartate/glutamate racemase family protein</fullName>
    </submittedName>
</protein>
<sequence length="240" mass="25965">MKTIGIIGGMSWTSTAEYYRLLNEQVTAQRGGLESPPILLHSLNFAEVVEMQRSGRWDEAGELLARAGQGLERAGADCLLVATNTMHKVAPAIEAATGIPLLHIADSTAEAIRAAGLTRVGLLATRFTMEQDFYRERLARHGIEVLVPDAEERAEVHRVIFEELCCNVVRPEARSFYQTVMQGLVARGAQGMVLGCTEIMLLVGAGDTTVPVFDTTALHVDAAVRFVLDQAARPQPVPAG</sequence>
<dbReference type="Pfam" id="PF01177">
    <property type="entry name" value="Asp_Glu_race"/>
    <property type="match status" value="1"/>
</dbReference>
<dbReference type="InterPro" id="IPR001920">
    <property type="entry name" value="Asp/Glu_race"/>
</dbReference>
<evidence type="ECO:0000256" key="2">
    <source>
        <dbReference type="ARBA" id="ARBA00023235"/>
    </source>
</evidence>
<dbReference type="RefSeq" id="WP_350242507.1">
    <property type="nucleotide sequence ID" value="NZ_CP158299.1"/>
</dbReference>
<proteinExistence type="inferred from homology"/>
<organism evidence="3">
    <name type="scientific">Deinococcus sonorensis KR-87</name>
    <dbReference type="NCBI Taxonomy" id="694439"/>
    <lineage>
        <taxon>Bacteria</taxon>
        <taxon>Thermotogati</taxon>
        <taxon>Deinococcota</taxon>
        <taxon>Deinococci</taxon>
        <taxon>Deinococcales</taxon>
        <taxon>Deinococcaceae</taxon>
        <taxon>Deinococcus</taxon>
    </lineage>
</organism>
<dbReference type="SUPFAM" id="SSF53681">
    <property type="entry name" value="Aspartate/glutamate racemase"/>
    <property type="match status" value="2"/>
</dbReference>
<gene>
    <name evidence="3" type="ORF">ABOD76_13585</name>
</gene>
<dbReference type="PANTHER" id="PTHR21198">
    <property type="entry name" value="GLUTAMATE RACEMASE"/>
    <property type="match status" value="1"/>
</dbReference>
<dbReference type="GO" id="GO:0047661">
    <property type="term" value="F:amino-acid racemase activity"/>
    <property type="evidence" value="ECO:0007669"/>
    <property type="project" value="InterPro"/>
</dbReference>
<dbReference type="InterPro" id="IPR004380">
    <property type="entry name" value="Asp_race"/>
</dbReference>
<dbReference type="Gene3D" id="3.40.50.1860">
    <property type="match status" value="2"/>
</dbReference>
<name>A0AAU7U7Y2_9DEIO</name>
<comment type="similarity">
    <text evidence="1">Belongs to the aspartate/glutamate racemases family.</text>
</comment>
<evidence type="ECO:0000256" key="1">
    <source>
        <dbReference type="ARBA" id="ARBA00007847"/>
    </source>
</evidence>
<dbReference type="PANTHER" id="PTHR21198:SF7">
    <property type="entry name" value="ASPARTATE-GLUTAMATE RACEMASE FAMILY"/>
    <property type="match status" value="1"/>
</dbReference>
<dbReference type="NCBIfam" id="TIGR00035">
    <property type="entry name" value="asp_race"/>
    <property type="match status" value="1"/>
</dbReference>
<dbReference type="KEGG" id="dsc:ABOD76_13585"/>
<accession>A0AAU7U7Y2</accession>
<dbReference type="AlphaFoldDB" id="A0AAU7U7Y2"/>